<feature type="transmembrane region" description="Helical" evidence="8">
    <location>
        <begin position="6"/>
        <end position="24"/>
    </location>
</feature>
<protein>
    <submittedName>
        <fullName evidence="10">Trimeric intracellular cation channel family protein</fullName>
    </submittedName>
</protein>
<organism evidence="10 11">
    <name type="scientific">Cobetia marina</name>
    <name type="common">Deleya marina</name>
    <dbReference type="NCBI Taxonomy" id="28258"/>
    <lineage>
        <taxon>Bacteria</taxon>
        <taxon>Pseudomonadati</taxon>
        <taxon>Pseudomonadota</taxon>
        <taxon>Gammaproteobacteria</taxon>
        <taxon>Oceanospirillales</taxon>
        <taxon>Halomonadaceae</taxon>
        <taxon>Cobetia</taxon>
    </lineage>
</organism>
<dbReference type="EMBL" id="JBAKAP010000003">
    <property type="protein sequence ID" value="MEL0616014.1"/>
    <property type="molecule type" value="Genomic_DNA"/>
</dbReference>
<feature type="transmembrane region" description="Helical" evidence="8">
    <location>
        <begin position="118"/>
        <end position="138"/>
    </location>
</feature>
<sequence>MNWITWLDLAGVMIFALTGVVVACRSRMDPIGMLVLGAVTGIGGGTLRDLVLGIRPVFWVEQPVYLWVILLTVGVATLGFHYIHRLTRVFLPVTDAFGLALFTVLGAHKARMMGVEGIVVVVMGTMSGVAGGMIRDVLARRVPMVLRQEIYASASLAGGILYIALLELGMPLAWATGAAIVMVLMIRLPAIYWNLTLPTFAWVIIPPPDLSASGEPRTSGTPSDNQREQGDAEFATTLGGSVGLSKLEASMKIDQPPEPPMLPRRTPKARVRMLRPGESRRGRN</sequence>
<keyword evidence="5 8" id="KW-1133">Transmembrane helix</keyword>
<feature type="region of interest" description="Disordered" evidence="7">
    <location>
        <begin position="212"/>
        <end position="231"/>
    </location>
</feature>
<dbReference type="Pfam" id="PF03458">
    <property type="entry name" value="Gly_transporter"/>
    <property type="match status" value="2"/>
</dbReference>
<feature type="compositionally biased region" description="Basic and acidic residues" evidence="7">
    <location>
        <begin position="275"/>
        <end position="284"/>
    </location>
</feature>
<evidence type="ECO:0000259" key="9">
    <source>
        <dbReference type="Pfam" id="PF03458"/>
    </source>
</evidence>
<evidence type="ECO:0000256" key="1">
    <source>
        <dbReference type="ARBA" id="ARBA00004651"/>
    </source>
</evidence>
<evidence type="ECO:0000256" key="2">
    <source>
        <dbReference type="ARBA" id="ARBA00008193"/>
    </source>
</evidence>
<accession>A0ABU9GC11</accession>
<dbReference type="RefSeq" id="WP_084208437.1">
    <property type="nucleotide sequence ID" value="NZ_CP017114.1"/>
</dbReference>
<evidence type="ECO:0000256" key="6">
    <source>
        <dbReference type="ARBA" id="ARBA00023136"/>
    </source>
</evidence>
<dbReference type="PANTHER" id="PTHR30506">
    <property type="entry name" value="INNER MEMBRANE PROTEIN"/>
    <property type="match status" value="1"/>
</dbReference>
<dbReference type="GeneID" id="43177628"/>
<evidence type="ECO:0000313" key="11">
    <source>
        <dbReference type="Proteomes" id="UP001378242"/>
    </source>
</evidence>
<dbReference type="PANTHER" id="PTHR30506:SF3">
    <property type="entry name" value="UPF0126 INNER MEMBRANE PROTEIN YADS-RELATED"/>
    <property type="match status" value="1"/>
</dbReference>
<dbReference type="Proteomes" id="UP001378242">
    <property type="component" value="Unassembled WGS sequence"/>
</dbReference>
<evidence type="ECO:0000256" key="4">
    <source>
        <dbReference type="ARBA" id="ARBA00022692"/>
    </source>
</evidence>
<feature type="transmembrane region" description="Helical" evidence="8">
    <location>
        <begin position="64"/>
        <end position="82"/>
    </location>
</feature>
<evidence type="ECO:0000256" key="7">
    <source>
        <dbReference type="SAM" id="MobiDB-lite"/>
    </source>
</evidence>
<evidence type="ECO:0000256" key="5">
    <source>
        <dbReference type="ARBA" id="ARBA00022989"/>
    </source>
</evidence>
<comment type="subcellular location">
    <subcellularLocation>
        <location evidence="1">Cell membrane</location>
        <topology evidence="1">Multi-pass membrane protein</topology>
    </subcellularLocation>
</comment>
<feature type="region of interest" description="Disordered" evidence="7">
    <location>
        <begin position="250"/>
        <end position="284"/>
    </location>
</feature>
<evidence type="ECO:0000313" key="10">
    <source>
        <dbReference type="EMBL" id="MEL0616014.1"/>
    </source>
</evidence>
<keyword evidence="3" id="KW-1003">Cell membrane</keyword>
<proteinExistence type="inferred from homology"/>
<evidence type="ECO:0000256" key="8">
    <source>
        <dbReference type="SAM" id="Phobius"/>
    </source>
</evidence>
<keyword evidence="4 8" id="KW-0812">Transmembrane</keyword>
<feature type="domain" description="Glycine transporter" evidence="9">
    <location>
        <begin position="6"/>
        <end position="78"/>
    </location>
</feature>
<comment type="caution">
    <text evidence="10">The sequence shown here is derived from an EMBL/GenBank/DDBJ whole genome shotgun (WGS) entry which is preliminary data.</text>
</comment>
<feature type="transmembrane region" description="Helical" evidence="8">
    <location>
        <begin position="172"/>
        <end position="195"/>
    </location>
</feature>
<feature type="transmembrane region" description="Helical" evidence="8">
    <location>
        <begin position="150"/>
        <end position="166"/>
    </location>
</feature>
<gene>
    <name evidence="10" type="ORF">V6243_04155</name>
</gene>
<keyword evidence="6 8" id="KW-0472">Membrane</keyword>
<dbReference type="InterPro" id="IPR005115">
    <property type="entry name" value="Gly_transporter"/>
</dbReference>
<feature type="transmembrane region" description="Helical" evidence="8">
    <location>
        <begin position="31"/>
        <end position="52"/>
    </location>
</feature>
<reference evidence="10 11" key="1">
    <citation type="submission" date="2024-02" db="EMBL/GenBank/DDBJ databases">
        <title>Bacteria isolated from the canopy kelp, Nereocystis luetkeana.</title>
        <authorList>
            <person name="Pfister C.A."/>
            <person name="Younker I.T."/>
            <person name="Light S.H."/>
        </authorList>
    </citation>
    <scope>NUCLEOTIDE SEQUENCE [LARGE SCALE GENOMIC DNA]</scope>
    <source>
        <strain evidence="10 11">TI.5.07</strain>
    </source>
</reference>
<feature type="transmembrane region" description="Helical" evidence="8">
    <location>
        <begin position="89"/>
        <end position="106"/>
    </location>
</feature>
<evidence type="ECO:0000256" key="3">
    <source>
        <dbReference type="ARBA" id="ARBA00022475"/>
    </source>
</evidence>
<comment type="similarity">
    <text evidence="2">Belongs to the UPF0126 family.</text>
</comment>
<keyword evidence="11" id="KW-1185">Reference proteome</keyword>
<feature type="domain" description="Glycine transporter" evidence="9">
    <location>
        <begin position="93"/>
        <end position="165"/>
    </location>
</feature>
<name>A0ABU9GC11_COBMA</name>